<organism evidence="2 3">
    <name type="scientific">Kitasatospora nipponensis</name>
    <dbReference type="NCBI Taxonomy" id="258049"/>
    <lineage>
        <taxon>Bacteria</taxon>
        <taxon>Bacillati</taxon>
        <taxon>Actinomycetota</taxon>
        <taxon>Actinomycetes</taxon>
        <taxon>Kitasatosporales</taxon>
        <taxon>Streptomycetaceae</taxon>
        <taxon>Kitasatospora</taxon>
    </lineage>
</organism>
<protein>
    <submittedName>
        <fullName evidence="2">Uncharacterized protein</fullName>
    </submittedName>
</protein>
<feature type="compositionally biased region" description="Basic and acidic residues" evidence="1">
    <location>
        <begin position="101"/>
        <end position="113"/>
    </location>
</feature>
<feature type="region of interest" description="Disordered" evidence="1">
    <location>
        <begin position="87"/>
        <end position="113"/>
    </location>
</feature>
<reference evidence="3" key="1">
    <citation type="journal article" date="2019" name="Int. J. Syst. Evol. Microbiol.">
        <title>The Global Catalogue of Microorganisms (GCM) 10K type strain sequencing project: providing services to taxonomists for standard genome sequencing and annotation.</title>
        <authorList>
            <consortium name="The Broad Institute Genomics Platform"/>
            <consortium name="The Broad Institute Genome Sequencing Center for Infectious Disease"/>
            <person name="Wu L."/>
            <person name="Ma J."/>
        </authorList>
    </citation>
    <scope>NUCLEOTIDE SEQUENCE [LARGE SCALE GENOMIC DNA]</scope>
    <source>
        <strain evidence="3">JCM 13004</strain>
    </source>
</reference>
<feature type="region of interest" description="Disordered" evidence="1">
    <location>
        <begin position="20"/>
        <end position="44"/>
    </location>
</feature>
<sequence>MLAAAAAVAKESLRSMSESFRVRIGGRPRKGVERPRPAPTWQQRKEVATASWLPGVVQTRTGRIRLERPEPARLAAYWAGYRGCDRGGGSGGGGHRGPVRARADRIPAEGVKS</sequence>
<proteinExistence type="predicted"/>
<keyword evidence="3" id="KW-1185">Reference proteome</keyword>
<dbReference type="Proteomes" id="UP001500037">
    <property type="component" value="Unassembled WGS sequence"/>
</dbReference>
<name>A0ABP4H8L5_9ACTN</name>
<dbReference type="EMBL" id="BAAALF010000106">
    <property type="protein sequence ID" value="GAA1253743.1"/>
    <property type="molecule type" value="Genomic_DNA"/>
</dbReference>
<gene>
    <name evidence="2" type="ORF">GCM10009665_50520</name>
</gene>
<evidence type="ECO:0000313" key="3">
    <source>
        <dbReference type="Proteomes" id="UP001500037"/>
    </source>
</evidence>
<accession>A0ABP4H8L5</accession>
<feature type="compositionally biased region" description="Gly residues" evidence="1">
    <location>
        <begin position="87"/>
        <end position="96"/>
    </location>
</feature>
<comment type="caution">
    <text evidence="2">The sequence shown here is derived from an EMBL/GenBank/DDBJ whole genome shotgun (WGS) entry which is preliminary data.</text>
</comment>
<evidence type="ECO:0000256" key="1">
    <source>
        <dbReference type="SAM" id="MobiDB-lite"/>
    </source>
</evidence>
<evidence type="ECO:0000313" key="2">
    <source>
        <dbReference type="EMBL" id="GAA1253743.1"/>
    </source>
</evidence>